<dbReference type="EMBL" id="LT599584">
    <property type="protein sequence ID" value="SBW84975.1"/>
    <property type="molecule type" value="Genomic_DNA"/>
</dbReference>
<proteinExistence type="predicted"/>
<dbReference type="Proteomes" id="UP000245431">
    <property type="component" value="Chromosome PVE_r2"/>
</dbReference>
<name>A0A1D3K9Q1_PSEVE</name>
<sequence>MIRRSEPVCLAVRQTLGAFLVVYGACAIGGGLTGHDAPTAPLRSSQAPALADESLWKIASNEREGQTLITAAVAAGQKSLILWTAPGCAACSSALDLTVLNPSVNPRLAGYRLIRIGSIEAGTHSFREQFEVNDTPAMTLMLGNGSVPAYGRIQGLYAGIPEISVSPAPVPPRAHPGR</sequence>
<protein>
    <submittedName>
        <fullName evidence="1">Membrane protein</fullName>
    </submittedName>
</protein>
<evidence type="ECO:0000313" key="2">
    <source>
        <dbReference type="Proteomes" id="UP000245431"/>
    </source>
</evidence>
<accession>A0A1D3K9Q1</accession>
<evidence type="ECO:0000313" key="1">
    <source>
        <dbReference type="EMBL" id="SBW84975.1"/>
    </source>
</evidence>
<reference evidence="2" key="1">
    <citation type="submission" date="2016-07" db="EMBL/GenBank/DDBJ databases">
        <authorList>
            <person name="Florea S."/>
            <person name="Webb J.S."/>
            <person name="Jaromczyk J."/>
            <person name="Schardl C.L."/>
        </authorList>
    </citation>
    <scope>NUCLEOTIDE SEQUENCE [LARGE SCALE GENOMIC DNA]</scope>
    <source>
        <strain evidence="2">1YdBTEX2</strain>
    </source>
</reference>
<organism evidence="1 2">
    <name type="scientific">Pseudomonas veronii 1YdBTEX2</name>
    <dbReference type="NCBI Taxonomy" id="1295141"/>
    <lineage>
        <taxon>Bacteria</taxon>
        <taxon>Pseudomonadati</taxon>
        <taxon>Pseudomonadota</taxon>
        <taxon>Gammaproteobacteria</taxon>
        <taxon>Pseudomonadales</taxon>
        <taxon>Pseudomonadaceae</taxon>
        <taxon>Pseudomonas</taxon>
    </lineage>
</organism>
<dbReference type="AlphaFoldDB" id="A0A1D3K9Q1"/>
<gene>
    <name evidence="1" type="ORF">PVE_R2G0951</name>
</gene>